<organism evidence="1 2">
    <name type="scientific">Caenorhabditis tropicalis</name>
    <dbReference type="NCBI Taxonomy" id="1561998"/>
    <lineage>
        <taxon>Eukaryota</taxon>
        <taxon>Metazoa</taxon>
        <taxon>Ecdysozoa</taxon>
        <taxon>Nematoda</taxon>
        <taxon>Chromadorea</taxon>
        <taxon>Rhabditida</taxon>
        <taxon>Rhabditina</taxon>
        <taxon>Rhabditomorpha</taxon>
        <taxon>Rhabditoidea</taxon>
        <taxon>Rhabditidae</taxon>
        <taxon>Peloderinae</taxon>
        <taxon>Caenorhabditis</taxon>
    </lineage>
</organism>
<evidence type="ECO:0000313" key="1">
    <source>
        <dbReference type="Proteomes" id="UP000095282"/>
    </source>
</evidence>
<dbReference type="AlphaFoldDB" id="A0A1I7UYD8"/>
<name>A0A1I7UYD8_9PELO</name>
<protein>
    <submittedName>
        <fullName evidence="2">BTB_2 domain-containing protein</fullName>
    </submittedName>
</protein>
<keyword evidence="1" id="KW-1185">Reference proteome</keyword>
<reference evidence="2" key="1">
    <citation type="submission" date="2016-11" db="UniProtKB">
        <authorList>
            <consortium name="WormBaseParasite"/>
        </authorList>
    </citation>
    <scope>IDENTIFICATION</scope>
</reference>
<dbReference type="WBParaSite" id="Csp11.Scaffold630.g20579.t1">
    <property type="protein sequence ID" value="Csp11.Scaffold630.g20579.t1"/>
    <property type="gene ID" value="Csp11.Scaffold630.g20579"/>
</dbReference>
<evidence type="ECO:0000313" key="2">
    <source>
        <dbReference type="WBParaSite" id="Csp11.Scaffold630.g20579.t1"/>
    </source>
</evidence>
<proteinExistence type="predicted"/>
<dbReference type="Proteomes" id="UP000095282">
    <property type="component" value="Unplaced"/>
</dbReference>
<sequence>MIYEHLRLYQILFDNQRLLILVLWFQCGYAFFFSRLSDADMRTISDMRRGREGEEKRTHGSKHTIIFEKLNFHGIKGSFYREDKPLGEYLKKKVRKLFVDPDILDVVDGDRYAFDFTTKDCLLALETYYRTNNAPDKGNGDHLSIKIREFVTSCYYVARNQNKDFVINDKLKFAMFG</sequence>
<accession>A0A1I7UYD8</accession>